<evidence type="ECO:0000313" key="2">
    <source>
        <dbReference type="EMBL" id="GBP65301.1"/>
    </source>
</evidence>
<comment type="caution">
    <text evidence="2">The sequence shown here is derived from an EMBL/GenBank/DDBJ whole genome shotgun (WGS) entry which is preliminary data.</text>
</comment>
<name>A0A4C1XN96_EUMVA</name>
<evidence type="ECO:0000256" key="1">
    <source>
        <dbReference type="SAM" id="Phobius"/>
    </source>
</evidence>
<sequence length="90" mass="10537">MPGLSERNTPFLEDSLVILHWECPLMPSKLRDSHRRCLTFYIFILIYGLPHRAARAAATRELRFCSILGLFTTISVTFYVRTFYDHISRS</sequence>
<keyword evidence="3" id="KW-1185">Reference proteome</keyword>
<organism evidence="2 3">
    <name type="scientific">Eumeta variegata</name>
    <name type="common">Bagworm moth</name>
    <name type="synonym">Eumeta japonica</name>
    <dbReference type="NCBI Taxonomy" id="151549"/>
    <lineage>
        <taxon>Eukaryota</taxon>
        <taxon>Metazoa</taxon>
        <taxon>Ecdysozoa</taxon>
        <taxon>Arthropoda</taxon>
        <taxon>Hexapoda</taxon>
        <taxon>Insecta</taxon>
        <taxon>Pterygota</taxon>
        <taxon>Neoptera</taxon>
        <taxon>Endopterygota</taxon>
        <taxon>Lepidoptera</taxon>
        <taxon>Glossata</taxon>
        <taxon>Ditrysia</taxon>
        <taxon>Tineoidea</taxon>
        <taxon>Psychidae</taxon>
        <taxon>Oiketicinae</taxon>
        <taxon>Eumeta</taxon>
    </lineage>
</organism>
<dbReference type="Proteomes" id="UP000299102">
    <property type="component" value="Unassembled WGS sequence"/>
</dbReference>
<evidence type="ECO:0000313" key="3">
    <source>
        <dbReference type="Proteomes" id="UP000299102"/>
    </source>
</evidence>
<gene>
    <name evidence="2" type="ORF">EVAR_48007_1</name>
</gene>
<keyword evidence="1" id="KW-0472">Membrane</keyword>
<dbReference type="AlphaFoldDB" id="A0A4C1XN96"/>
<protein>
    <submittedName>
        <fullName evidence="2">Uncharacterized protein</fullName>
    </submittedName>
</protein>
<reference evidence="2 3" key="1">
    <citation type="journal article" date="2019" name="Commun. Biol.">
        <title>The bagworm genome reveals a unique fibroin gene that provides high tensile strength.</title>
        <authorList>
            <person name="Kono N."/>
            <person name="Nakamura H."/>
            <person name="Ohtoshi R."/>
            <person name="Tomita M."/>
            <person name="Numata K."/>
            <person name="Arakawa K."/>
        </authorList>
    </citation>
    <scope>NUCLEOTIDE SEQUENCE [LARGE SCALE GENOMIC DNA]</scope>
</reference>
<keyword evidence="1" id="KW-1133">Transmembrane helix</keyword>
<accession>A0A4C1XN96</accession>
<proteinExistence type="predicted"/>
<keyword evidence="1" id="KW-0812">Transmembrane</keyword>
<dbReference type="EMBL" id="BGZK01000925">
    <property type="protein sequence ID" value="GBP65301.1"/>
    <property type="molecule type" value="Genomic_DNA"/>
</dbReference>
<feature type="transmembrane region" description="Helical" evidence="1">
    <location>
        <begin position="62"/>
        <end position="80"/>
    </location>
</feature>